<name>A0ACC1YNH4_MELAZ</name>
<comment type="caution">
    <text evidence="1">The sequence shown here is derived from an EMBL/GenBank/DDBJ whole genome shotgun (WGS) entry which is preliminary data.</text>
</comment>
<accession>A0ACC1YNH4</accession>
<reference evidence="1 2" key="1">
    <citation type="journal article" date="2023" name="Science">
        <title>Complex scaffold remodeling in plant triterpene biosynthesis.</title>
        <authorList>
            <person name="De La Pena R."/>
            <person name="Hodgson H."/>
            <person name="Liu J.C."/>
            <person name="Stephenson M.J."/>
            <person name="Martin A.C."/>
            <person name="Owen C."/>
            <person name="Harkess A."/>
            <person name="Leebens-Mack J."/>
            <person name="Jimenez L.E."/>
            <person name="Osbourn A."/>
            <person name="Sattely E.S."/>
        </authorList>
    </citation>
    <scope>NUCLEOTIDE SEQUENCE [LARGE SCALE GENOMIC DNA]</scope>
    <source>
        <strain evidence="2">cv. JPN11</strain>
        <tissue evidence="1">Leaf</tissue>
    </source>
</reference>
<evidence type="ECO:0000313" key="1">
    <source>
        <dbReference type="EMBL" id="KAJ4724981.1"/>
    </source>
</evidence>
<protein>
    <submittedName>
        <fullName evidence="1">Aspartic proteinase-like protein 2</fullName>
    </submittedName>
</protein>
<evidence type="ECO:0000313" key="2">
    <source>
        <dbReference type="Proteomes" id="UP001164539"/>
    </source>
</evidence>
<gene>
    <name evidence="1" type="ORF">OWV82_003912</name>
</gene>
<organism evidence="1 2">
    <name type="scientific">Melia azedarach</name>
    <name type="common">Chinaberry tree</name>
    <dbReference type="NCBI Taxonomy" id="155640"/>
    <lineage>
        <taxon>Eukaryota</taxon>
        <taxon>Viridiplantae</taxon>
        <taxon>Streptophyta</taxon>
        <taxon>Embryophyta</taxon>
        <taxon>Tracheophyta</taxon>
        <taxon>Spermatophyta</taxon>
        <taxon>Magnoliopsida</taxon>
        <taxon>eudicotyledons</taxon>
        <taxon>Gunneridae</taxon>
        <taxon>Pentapetalae</taxon>
        <taxon>rosids</taxon>
        <taxon>malvids</taxon>
        <taxon>Sapindales</taxon>
        <taxon>Meliaceae</taxon>
        <taxon>Melia</taxon>
    </lineage>
</organism>
<keyword evidence="2" id="KW-1185">Reference proteome</keyword>
<dbReference type="EMBL" id="CM051395">
    <property type="protein sequence ID" value="KAJ4724981.1"/>
    <property type="molecule type" value="Genomic_DNA"/>
</dbReference>
<sequence length="496" mass="52666">MAAMFPLGILVAVLLLPVAVVFCHFPATLTLERAIPASHKVELGQLIARDRIRHGRLLQSSTGVVDFPVEGTFDPFLVGLYYTKVQLGSPPREFHVQIDTGSDVLWVSCSACNGCPGTSGLQIQLNFFDARASSTASLISCSDQRCSLGLDSADSGCAAQSNQCSYTFQYGDGSGTSGYYVSDLLHLDAIVEGSLVANSSAQILFGCSTMQTGDLTKSDRAVDGIFGFGQQPMSVISQLSSQGLTPRVFSHCLKGDSSGGGILVLGEIVEPNIVYSPLVPSQPHYNLNLQSISVNGQTLPIDSSAFATSSNKGTIVDTGTTLAYLTEAAYDPLVNAITSSVSQSVRPILSKGNQCFLVISSIADIFPQVSFNFAGGASLILYPQDYLIQQNSVGGAAVWCIGFQKIQGQTILGDLVLKDKIFVYDLAGQRIGWSNYDCSMSVNVSTTSNTGRSEFVNAGQLSDNSSPRNVPRKLIPKSVIAFLMHILVFGIGTSLL</sequence>
<dbReference type="Proteomes" id="UP001164539">
    <property type="component" value="Chromosome 2"/>
</dbReference>
<proteinExistence type="predicted"/>